<protein>
    <submittedName>
        <fullName evidence="2">Putative ATPase</fullName>
    </submittedName>
</protein>
<proteinExistence type="predicted"/>
<dbReference type="InterPro" id="IPR038727">
    <property type="entry name" value="NadR/Ttd14_AAA_dom"/>
</dbReference>
<sequence length="215" mass="25014">MLNILQKNNPKRNPNKSQNTFAILNTFNKFAAYFLKPLEKELVVITGGPGTGKTTIIDGLIEQGYSCFPEISRQITLEAKKQGIEQLFLEKPLLFSELLLEGRRKQYQSALQDQAEIVFLDRGIPDILAYMHYIGDSYPAFFDQACHEHKYSKIFVLPPWEEIYESDEARYENFEQATLLFDHLKETYQNYNYELIEVPTGTVEERIQFILNQLS</sequence>
<name>A0A4R6QH20_9FLAO</name>
<dbReference type="SUPFAM" id="SSF52540">
    <property type="entry name" value="P-loop containing nucleoside triphosphate hydrolases"/>
    <property type="match status" value="1"/>
</dbReference>
<dbReference type="Gene3D" id="3.40.50.300">
    <property type="entry name" value="P-loop containing nucleotide triphosphate hydrolases"/>
    <property type="match status" value="1"/>
</dbReference>
<dbReference type="InterPro" id="IPR027417">
    <property type="entry name" value="P-loop_NTPase"/>
</dbReference>
<dbReference type="EMBL" id="SNXR01000002">
    <property type="protein sequence ID" value="TDP61739.1"/>
    <property type="molecule type" value="Genomic_DNA"/>
</dbReference>
<dbReference type="Proteomes" id="UP000295260">
    <property type="component" value="Unassembled WGS sequence"/>
</dbReference>
<feature type="domain" description="NadR/Ttd14 AAA" evidence="1">
    <location>
        <begin position="43"/>
        <end position="206"/>
    </location>
</feature>
<evidence type="ECO:0000313" key="2">
    <source>
        <dbReference type="EMBL" id="TDP61739.1"/>
    </source>
</evidence>
<keyword evidence="3" id="KW-1185">Reference proteome</keyword>
<evidence type="ECO:0000313" key="3">
    <source>
        <dbReference type="Proteomes" id="UP000295260"/>
    </source>
</evidence>
<dbReference type="AlphaFoldDB" id="A0A4R6QH20"/>
<evidence type="ECO:0000259" key="1">
    <source>
        <dbReference type="Pfam" id="PF13521"/>
    </source>
</evidence>
<organism evidence="2 3">
    <name type="scientific">Flavobacterium dankookense</name>
    <dbReference type="NCBI Taxonomy" id="706186"/>
    <lineage>
        <taxon>Bacteria</taxon>
        <taxon>Pseudomonadati</taxon>
        <taxon>Bacteroidota</taxon>
        <taxon>Flavobacteriia</taxon>
        <taxon>Flavobacteriales</taxon>
        <taxon>Flavobacteriaceae</taxon>
        <taxon>Flavobacterium</taxon>
    </lineage>
</organism>
<reference evidence="2 3" key="1">
    <citation type="submission" date="2019-03" db="EMBL/GenBank/DDBJ databases">
        <title>Genomic Encyclopedia of Archaeal and Bacterial Type Strains, Phase II (KMG-II): from individual species to whole genera.</title>
        <authorList>
            <person name="Goeker M."/>
        </authorList>
    </citation>
    <scope>NUCLEOTIDE SEQUENCE [LARGE SCALE GENOMIC DNA]</scope>
    <source>
        <strain evidence="2 3">DSM 25687</strain>
    </source>
</reference>
<accession>A0A4R6QH20</accession>
<dbReference type="Pfam" id="PF13521">
    <property type="entry name" value="AAA_28"/>
    <property type="match status" value="1"/>
</dbReference>
<comment type="caution">
    <text evidence="2">The sequence shown here is derived from an EMBL/GenBank/DDBJ whole genome shotgun (WGS) entry which is preliminary data.</text>
</comment>
<gene>
    <name evidence="2" type="ORF">BC748_0154</name>
</gene>